<dbReference type="PANTHER" id="PTHR13116">
    <property type="entry name" value="ER MEMBRANE PROTEIN COMPLEX SUBUNIT 3"/>
    <property type="match status" value="1"/>
</dbReference>
<dbReference type="InterPro" id="IPR036855">
    <property type="entry name" value="Znf_CCCH_sf"/>
</dbReference>
<evidence type="ECO:0000256" key="1">
    <source>
        <dbReference type="ARBA" id="ARBA00004141"/>
    </source>
</evidence>
<keyword evidence="6 10" id="KW-0863">Zinc-finger</keyword>
<feature type="domain" description="C3H1-type" evidence="13">
    <location>
        <begin position="369"/>
        <end position="397"/>
    </location>
</feature>
<dbReference type="InterPro" id="IPR008568">
    <property type="entry name" value="EMC3"/>
</dbReference>
<dbReference type="GO" id="GO:0072546">
    <property type="term" value="C:EMC complex"/>
    <property type="evidence" value="ECO:0007669"/>
    <property type="project" value="TreeGrafter"/>
</dbReference>
<accession>A0A0G4KXM2</accession>
<dbReference type="SUPFAM" id="SSF90229">
    <property type="entry name" value="CCCH zinc finger"/>
    <property type="match status" value="1"/>
</dbReference>
<name>A0A0G4KXM2_VERLO</name>
<feature type="transmembrane region" description="Helical" evidence="12">
    <location>
        <begin position="127"/>
        <end position="148"/>
    </location>
</feature>
<protein>
    <recommendedName>
        <fullName evidence="3">ER membrane protein complex subunit 3</fullName>
    </recommendedName>
</protein>
<evidence type="ECO:0000256" key="6">
    <source>
        <dbReference type="ARBA" id="ARBA00022771"/>
    </source>
</evidence>
<keyword evidence="4 12" id="KW-0812">Transmembrane</keyword>
<evidence type="ECO:0000256" key="3">
    <source>
        <dbReference type="ARBA" id="ARBA00020822"/>
    </source>
</evidence>
<evidence type="ECO:0000256" key="12">
    <source>
        <dbReference type="SAM" id="Phobius"/>
    </source>
</evidence>
<feature type="transmembrane region" description="Helical" evidence="12">
    <location>
        <begin position="179"/>
        <end position="198"/>
    </location>
</feature>
<feature type="region of interest" description="Disordered" evidence="11">
    <location>
        <begin position="449"/>
        <end position="532"/>
    </location>
</feature>
<dbReference type="Proteomes" id="UP000045706">
    <property type="component" value="Unassembled WGS sequence"/>
</dbReference>
<evidence type="ECO:0000256" key="10">
    <source>
        <dbReference type="PROSITE-ProRule" id="PRU00723"/>
    </source>
</evidence>
<feature type="compositionally biased region" description="Basic and acidic residues" evidence="11">
    <location>
        <begin position="305"/>
        <end position="314"/>
    </location>
</feature>
<reference evidence="15" key="1">
    <citation type="submission" date="2015-05" db="EMBL/GenBank/DDBJ databases">
        <authorList>
            <person name="Fogelqvist Johan"/>
        </authorList>
    </citation>
    <scope>NUCLEOTIDE SEQUENCE [LARGE SCALE GENOMIC DNA]</scope>
</reference>
<evidence type="ECO:0000256" key="4">
    <source>
        <dbReference type="ARBA" id="ARBA00022692"/>
    </source>
</evidence>
<organism evidence="14 15">
    <name type="scientific">Verticillium longisporum</name>
    <name type="common">Verticillium dahliae var. longisporum</name>
    <dbReference type="NCBI Taxonomy" id="100787"/>
    <lineage>
        <taxon>Eukaryota</taxon>
        <taxon>Fungi</taxon>
        <taxon>Dikarya</taxon>
        <taxon>Ascomycota</taxon>
        <taxon>Pezizomycotina</taxon>
        <taxon>Sordariomycetes</taxon>
        <taxon>Hypocreomycetidae</taxon>
        <taxon>Glomerellales</taxon>
        <taxon>Plectosphaerellaceae</taxon>
        <taxon>Verticillium</taxon>
    </lineage>
</organism>
<proteinExistence type="inferred from homology"/>
<sequence>MAQPPVQTIHRDPQLFYWILVPITIVMILTGILRHYAATLLANAPKVIDKPTMKEQRAMIHGQSVRNHHYVLSKKSFEARREQLISSYESGAYLKNPDSKGQPPANPLSDPSAMDGMMGMMKNNMAMIIPNTLIMSWINAFFSGYVIMKLPFPITIKFKSMLQSGVATKDLDPRWMSSISWYFLCIFGLQSVFVFLLGSDNAASQMAQQMGQMGPPQNAQMFGPGQDPDKLFQGEAENIAVVEHYSVLDEVEQRLLQVSDIASYIADRRKNFPTAARSKAKKDAEVANNQHGDKRAAALERQEKMAQKLRKQLEMVESSIKRKREQQDEGDEMRDSPVLSDVGSGDDQPEVLSTRSQHLPAPPPPAKKADVSKHCKYYSTGGTCGKKGKCRFVHDPEVREAAMKEREANNGNLTIQQRLVLNDKDQEDLTVLRSIQYLREKGVISEQKNAEAAAANSQHSGAAEQRAPQSESTLPAAHSSLPRAPVRPKHGLPPHNPPPSALQIAKTGGKPQYKGWNLSGYGNSGLKSEDLP</sequence>
<evidence type="ECO:0000256" key="8">
    <source>
        <dbReference type="ARBA" id="ARBA00022989"/>
    </source>
</evidence>
<comment type="subcellular location">
    <subcellularLocation>
        <location evidence="1">Membrane</location>
        <topology evidence="1">Multi-pass membrane protein</topology>
    </subcellularLocation>
</comment>
<dbReference type="PROSITE" id="PS50103">
    <property type="entry name" value="ZF_C3H1"/>
    <property type="match status" value="1"/>
</dbReference>
<feature type="transmembrane region" description="Helical" evidence="12">
    <location>
        <begin position="15"/>
        <end position="33"/>
    </location>
</feature>
<dbReference type="InterPro" id="IPR019496">
    <property type="entry name" value="NUFIP1_cons_dom"/>
</dbReference>
<dbReference type="GO" id="GO:0034975">
    <property type="term" value="P:protein folding in endoplasmic reticulum"/>
    <property type="evidence" value="ECO:0007669"/>
    <property type="project" value="TreeGrafter"/>
</dbReference>
<dbReference type="InterPro" id="IPR000571">
    <property type="entry name" value="Znf_CCCH"/>
</dbReference>
<dbReference type="Pfam" id="PF10453">
    <property type="entry name" value="NUFIP1"/>
    <property type="match status" value="1"/>
</dbReference>
<comment type="similarity">
    <text evidence="2">Belongs to the EMC3 family.</text>
</comment>
<evidence type="ECO:0000256" key="11">
    <source>
        <dbReference type="SAM" id="MobiDB-lite"/>
    </source>
</evidence>
<evidence type="ECO:0000256" key="7">
    <source>
        <dbReference type="ARBA" id="ARBA00022833"/>
    </source>
</evidence>
<dbReference type="PANTHER" id="PTHR13116:SF5">
    <property type="entry name" value="ER MEMBRANE PROTEIN COMPLEX SUBUNIT 3"/>
    <property type="match status" value="1"/>
</dbReference>
<keyword evidence="9 12" id="KW-0472">Membrane</keyword>
<keyword evidence="7 10" id="KW-0862">Zinc</keyword>
<dbReference type="AlphaFoldDB" id="A0A0G4KXM2"/>
<gene>
    <name evidence="14" type="ORF">BN1723_010272</name>
</gene>
<dbReference type="EMBL" id="CVQI01004780">
    <property type="protein sequence ID" value="CRK14180.1"/>
    <property type="molecule type" value="Genomic_DNA"/>
</dbReference>
<evidence type="ECO:0000256" key="9">
    <source>
        <dbReference type="ARBA" id="ARBA00023136"/>
    </source>
</evidence>
<evidence type="ECO:0000256" key="5">
    <source>
        <dbReference type="ARBA" id="ARBA00022723"/>
    </source>
</evidence>
<feature type="region of interest" description="Disordered" evidence="11">
    <location>
        <begin position="305"/>
        <end position="372"/>
    </location>
</feature>
<feature type="compositionally biased region" description="Low complexity" evidence="11">
    <location>
        <begin position="449"/>
        <end position="464"/>
    </location>
</feature>
<evidence type="ECO:0000259" key="13">
    <source>
        <dbReference type="PROSITE" id="PS50103"/>
    </source>
</evidence>
<keyword evidence="8 12" id="KW-1133">Transmembrane helix</keyword>
<evidence type="ECO:0000313" key="14">
    <source>
        <dbReference type="EMBL" id="CRK14180.1"/>
    </source>
</evidence>
<dbReference type="InterPro" id="IPR002809">
    <property type="entry name" value="EMC3/TMCO1"/>
</dbReference>
<dbReference type="SMART" id="SM01415">
    <property type="entry name" value="DUF106"/>
    <property type="match status" value="1"/>
</dbReference>
<evidence type="ECO:0000313" key="15">
    <source>
        <dbReference type="Proteomes" id="UP000045706"/>
    </source>
</evidence>
<feature type="zinc finger region" description="C3H1-type" evidence="10">
    <location>
        <begin position="369"/>
        <end position="397"/>
    </location>
</feature>
<dbReference type="Pfam" id="PF01956">
    <property type="entry name" value="EMC3_TMCO1"/>
    <property type="match status" value="1"/>
</dbReference>
<dbReference type="GO" id="GO:0008270">
    <property type="term" value="F:zinc ion binding"/>
    <property type="evidence" value="ECO:0007669"/>
    <property type="project" value="UniProtKB-KW"/>
</dbReference>
<keyword evidence="5 10" id="KW-0479">Metal-binding</keyword>
<evidence type="ECO:0000256" key="2">
    <source>
        <dbReference type="ARBA" id="ARBA00005376"/>
    </source>
</evidence>